<sequence length="236" mass="24149">MPGTEAGDVGTRIVGGTRASISDYPWAVYLTNTAGSQFCGGALVAPNKVVSAAHCTINRSASAVRVVAGREDKNGTAGVVASVTSIWNHPDYRSYLIGEDVSVLTLDRDLPYETLPLATPADTALYEAGTTSKVLGWGATSSGGAASRYLLEVDVPVTSDATCAGAYSQYNSTAMVCAGFPEGGYDACQGDSGGPLVVDGKLIGIVSWGNGCAWAGYPGVYARVSTYAADIQAQLG</sequence>
<dbReference type="PROSITE" id="PS50240">
    <property type="entry name" value="TRYPSIN_DOM"/>
    <property type="match status" value="1"/>
</dbReference>
<name>A0ABT1JN74_ACTCY</name>
<dbReference type="InterPro" id="IPR018114">
    <property type="entry name" value="TRYPSIN_HIS"/>
</dbReference>
<keyword evidence="2" id="KW-1015">Disulfide bond</keyword>
<accession>A0ABT1JN74</accession>
<evidence type="ECO:0000313" key="6">
    <source>
        <dbReference type="Proteomes" id="UP000791080"/>
    </source>
</evidence>
<dbReference type="Pfam" id="PF00089">
    <property type="entry name" value="Trypsin"/>
    <property type="match status" value="1"/>
</dbReference>
<evidence type="ECO:0000256" key="2">
    <source>
        <dbReference type="ARBA" id="ARBA00023157"/>
    </source>
</evidence>
<keyword evidence="3" id="KW-0720">Serine protease</keyword>
<dbReference type="Gene3D" id="2.40.10.10">
    <property type="entry name" value="Trypsin-like serine proteases"/>
    <property type="match status" value="1"/>
</dbReference>
<feature type="domain" description="Peptidase S1" evidence="4">
    <location>
        <begin position="13"/>
        <end position="236"/>
    </location>
</feature>
<dbReference type="CDD" id="cd00190">
    <property type="entry name" value="Tryp_SPc"/>
    <property type="match status" value="1"/>
</dbReference>
<reference evidence="5 6" key="1">
    <citation type="submission" date="2022-06" db="EMBL/GenBank/DDBJ databases">
        <title>Genomic Encyclopedia of Type Strains, Phase I: the one thousand microbial genomes (KMG-I) project.</title>
        <authorList>
            <person name="Kyrpides N."/>
        </authorList>
    </citation>
    <scope>NUCLEOTIDE SEQUENCE [LARGE SCALE GENOMIC DNA]</scope>
    <source>
        <strain evidence="5 6">DSM 43889</strain>
    </source>
</reference>
<comment type="caution">
    <text evidence="5">The sequence shown here is derived from an EMBL/GenBank/DDBJ whole genome shotgun (WGS) entry which is preliminary data.</text>
</comment>
<gene>
    <name evidence="5" type="ORF">G443_004253</name>
</gene>
<evidence type="ECO:0000256" key="1">
    <source>
        <dbReference type="ARBA" id="ARBA00007664"/>
    </source>
</evidence>
<proteinExistence type="inferred from homology"/>
<comment type="similarity">
    <text evidence="1">Belongs to the peptidase S1 family.</text>
</comment>
<evidence type="ECO:0000259" key="4">
    <source>
        <dbReference type="PROSITE" id="PS50240"/>
    </source>
</evidence>
<dbReference type="InterPro" id="IPR001254">
    <property type="entry name" value="Trypsin_dom"/>
</dbReference>
<dbReference type="Proteomes" id="UP000791080">
    <property type="component" value="Unassembled WGS sequence"/>
</dbReference>
<dbReference type="InterPro" id="IPR001314">
    <property type="entry name" value="Peptidase_S1A"/>
</dbReference>
<dbReference type="SMART" id="SM00020">
    <property type="entry name" value="Tryp_SPc"/>
    <property type="match status" value="1"/>
</dbReference>
<evidence type="ECO:0000313" key="5">
    <source>
        <dbReference type="EMBL" id="MCP2333983.1"/>
    </source>
</evidence>
<protein>
    <submittedName>
        <fullName evidence="5">Trypsin</fullName>
    </submittedName>
</protein>
<dbReference type="EMBL" id="AUBJ02000001">
    <property type="protein sequence ID" value="MCP2333983.1"/>
    <property type="molecule type" value="Genomic_DNA"/>
</dbReference>
<dbReference type="RefSeq" id="WP_253860264.1">
    <property type="nucleotide sequence ID" value="NZ_AUBJ02000001.1"/>
</dbReference>
<dbReference type="InterPro" id="IPR033116">
    <property type="entry name" value="TRYPSIN_SER"/>
</dbReference>
<organism evidence="5 6">
    <name type="scientific">Actinoalloteichus caeruleus DSM 43889</name>
    <dbReference type="NCBI Taxonomy" id="1120930"/>
    <lineage>
        <taxon>Bacteria</taxon>
        <taxon>Bacillati</taxon>
        <taxon>Actinomycetota</taxon>
        <taxon>Actinomycetes</taxon>
        <taxon>Pseudonocardiales</taxon>
        <taxon>Pseudonocardiaceae</taxon>
        <taxon>Actinoalloteichus</taxon>
        <taxon>Actinoalloteichus cyanogriseus</taxon>
    </lineage>
</organism>
<dbReference type="PANTHER" id="PTHR24276:SF98">
    <property type="entry name" value="FI18310P1-RELATED"/>
    <property type="match status" value="1"/>
</dbReference>
<evidence type="ECO:0000256" key="3">
    <source>
        <dbReference type="RuleBase" id="RU363034"/>
    </source>
</evidence>
<dbReference type="InterPro" id="IPR009003">
    <property type="entry name" value="Peptidase_S1_PA"/>
</dbReference>
<dbReference type="SUPFAM" id="SSF50494">
    <property type="entry name" value="Trypsin-like serine proteases"/>
    <property type="match status" value="1"/>
</dbReference>
<dbReference type="PROSITE" id="PS00135">
    <property type="entry name" value="TRYPSIN_SER"/>
    <property type="match status" value="1"/>
</dbReference>
<keyword evidence="3" id="KW-0645">Protease</keyword>
<dbReference type="InterPro" id="IPR050430">
    <property type="entry name" value="Peptidase_S1"/>
</dbReference>
<dbReference type="PROSITE" id="PS00134">
    <property type="entry name" value="TRYPSIN_HIS"/>
    <property type="match status" value="1"/>
</dbReference>
<dbReference type="InterPro" id="IPR043504">
    <property type="entry name" value="Peptidase_S1_PA_chymotrypsin"/>
</dbReference>
<dbReference type="PANTHER" id="PTHR24276">
    <property type="entry name" value="POLYSERASE-RELATED"/>
    <property type="match status" value="1"/>
</dbReference>
<keyword evidence="6" id="KW-1185">Reference proteome</keyword>
<keyword evidence="3" id="KW-0378">Hydrolase</keyword>
<dbReference type="PRINTS" id="PR00722">
    <property type="entry name" value="CHYMOTRYPSIN"/>
</dbReference>